<accession>A0A9P6NNU4</accession>
<evidence type="ECO:0000256" key="1">
    <source>
        <dbReference type="ARBA" id="ARBA00009183"/>
    </source>
</evidence>
<evidence type="ECO:0008006" key="8">
    <source>
        <dbReference type="Google" id="ProtNLM"/>
    </source>
</evidence>
<comment type="caution">
    <text evidence="6">The sequence shown here is derived from an EMBL/GenBank/DDBJ whole genome shotgun (WGS) entry which is preliminary data.</text>
</comment>
<dbReference type="GO" id="GO:0050660">
    <property type="term" value="F:flavin adenine dinucleotide binding"/>
    <property type="evidence" value="ECO:0007669"/>
    <property type="project" value="InterPro"/>
</dbReference>
<organism evidence="6 7">
    <name type="scientific">Cronartium quercuum f. sp. fusiforme G11</name>
    <dbReference type="NCBI Taxonomy" id="708437"/>
    <lineage>
        <taxon>Eukaryota</taxon>
        <taxon>Fungi</taxon>
        <taxon>Dikarya</taxon>
        <taxon>Basidiomycota</taxon>
        <taxon>Pucciniomycotina</taxon>
        <taxon>Pucciniomycetes</taxon>
        <taxon>Pucciniales</taxon>
        <taxon>Coleosporiaceae</taxon>
        <taxon>Cronartium</taxon>
    </lineage>
</organism>
<dbReference type="InterPro" id="IPR000960">
    <property type="entry name" value="Flavin_mOase"/>
</dbReference>
<dbReference type="PANTHER" id="PTHR23023">
    <property type="entry name" value="DIMETHYLANILINE MONOOXYGENASE"/>
    <property type="match status" value="1"/>
</dbReference>
<proteinExistence type="inferred from homology"/>
<reference evidence="6" key="1">
    <citation type="submission" date="2013-11" db="EMBL/GenBank/DDBJ databases">
        <title>Genome sequence of the fusiform rust pathogen reveals effectors for host alternation and coevolution with pine.</title>
        <authorList>
            <consortium name="DOE Joint Genome Institute"/>
            <person name="Smith K."/>
            <person name="Pendleton A."/>
            <person name="Kubisiak T."/>
            <person name="Anderson C."/>
            <person name="Salamov A."/>
            <person name="Aerts A."/>
            <person name="Riley R."/>
            <person name="Clum A."/>
            <person name="Lindquist E."/>
            <person name="Ence D."/>
            <person name="Campbell M."/>
            <person name="Kronenberg Z."/>
            <person name="Feau N."/>
            <person name="Dhillon B."/>
            <person name="Hamelin R."/>
            <person name="Burleigh J."/>
            <person name="Smith J."/>
            <person name="Yandell M."/>
            <person name="Nelson C."/>
            <person name="Grigoriev I."/>
            <person name="Davis J."/>
        </authorList>
    </citation>
    <scope>NUCLEOTIDE SEQUENCE</scope>
    <source>
        <strain evidence="6">G11</strain>
    </source>
</reference>
<evidence type="ECO:0000313" key="6">
    <source>
        <dbReference type="EMBL" id="KAG0149443.1"/>
    </source>
</evidence>
<dbReference type="Pfam" id="PF00743">
    <property type="entry name" value="FMO-like"/>
    <property type="match status" value="1"/>
</dbReference>
<sequence>MSDDDDGLQYDQTDVLIIGAGASGLAALRQLSSTTSFKLRCFDSRTGVGGLWNYEPEPGPCNITFDSHGHPHISNPPRSITPIYAGLRTNVATDLMAFHQLPFQTGLTSFPSHSHVLEYLQRAASGLESYLQLGTEVRRVRYRPDDHPTDRRWVVEIEELKLSLTRLVYCDFVIAANGHNSQAYIPSIPGLSTWPNPLLHTLFYRNPIYHSKTIAVVGLGPSGYDLLRELACLPLEIRPKLYALSAHPPKLGWDLTDPSAPEWTRHIITRPSLASVSELILTLSDNSTINDVDLLFFATGYSYDFPFTHSSDLPWSETPLTSSGRRVHHLDQFQTFYFPDPSFAHLALNTSVVPFPLAEHQARAIAALWSGRVKVDLRPFEDEITESNSVHVLIPVRFFRYSFHIFFDLRLLKSVREKKNSQKNTNVRMNF</sequence>
<keyword evidence="7" id="KW-1185">Reference proteome</keyword>
<dbReference type="InterPro" id="IPR036188">
    <property type="entry name" value="FAD/NAD-bd_sf"/>
</dbReference>
<evidence type="ECO:0000256" key="3">
    <source>
        <dbReference type="ARBA" id="ARBA00022827"/>
    </source>
</evidence>
<gene>
    <name evidence="6" type="ORF">CROQUDRAFT_74312</name>
</gene>
<dbReference type="OrthoDB" id="66881at2759"/>
<dbReference type="SUPFAM" id="SSF51905">
    <property type="entry name" value="FAD/NAD(P)-binding domain"/>
    <property type="match status" value="1"/>
</dbReference>
<dbReference type="EMBL" id="MU167228">
    <property type="protein sequence ID" value="KAG0149443.1"/>
    <property type="molecule type" value="Genomic_DNA"/>
</dbReference>
<dbReference type="GO" id="GO:0050661">
    <property type="term" value="F:NADP binding"/>
    <property type="evidence" value="ECO:0007669"/>
    <property type="project" value="InterPro"/>
</dbReference>
<keyword evidence="2" id="KW-0285">Flavoprotein</keyword>
<dbReference type="InterPro" id="IPR050346">
    <property type="entry name" value="FMO-like"/>
</dbReference>
<comment type="similarity">
    <text evidence="1">Belongs to the FMO family.</text>
</comment>
<name>A0A9P6NNU4_9BASI</name>
<dbReference type="InterPro" id="IPR020946">
    <property type="entry name" value="Flavin_mOase-like"/>
</dbReference>
<dbReference type="Gene3D" id="3.50.50.60">
    <property type="entry name" value="FAD/NAD(P)-binding domain"/>
    <property type="match status" value="2"/>
</dbReference>
<evidence type="ECO:0000256" key="5">
    <source>
        <dbReference type="ARBA" id="ARBA00023002"/>
    </source>
</evidence>
<keyword evidence="4" id="KW-0521">NADP</keyword>
<protein>
    <recommendedName>
        <fullName evidence="8">Flavin-containing monooxygenase</fullName>
    </recommendedName>
</protein>
<dbReference type="AlphaFoldDB" id="A0A9P6NNU4"/>
<keyword evidence="5" id="KW-0560">Oxidoreductase</keyword>
<keyword evidence="3" id="KW-0274">FAD</keyword>
<evidence type="ECO:0000256" key="2">
    <source>
        <dbReference type="ARBA" id="ARBA00022630"/>
    </source>
</evidence>
<dbReference type="Proteomes" id="UP000886653">
    <property type="component" value="Unassembled WGS sequence"/>
</dbReference>
<dbReference type="GO" id="GO:0004499">
    <property type="term" value="F:N,N-dimethylaniline monooxygenase activity"/>
    <property type="evidence" value="ECO:0007669"/>
    <property type="project" value="InterPro"/>
</dbReference>
<evidence type="ECO:0000313" key="7">
    <source>
        <dbReference type="Proteomes" id="UP000886653"/>
    </source>
</evidence>
<dbReference type="PRINTS" id="PR00370">
    <property type="entry name" value="FMOXYGENASE"/>
</dbReference>
<evidence type="ECO:0000256" key="4">
    <source>
        <dbReference type="ARBA" id="ARBA00022857"/>
    </source>
</evidence>